<dbReference type="PANTHER" id="PTHR24096:SF422">
    <property type="entry name" value="BCDNA.GH02901"/>
    <property type="match status" value="1"/>
</dbReference>
<organism evidence="3 4">
    <name type="scientific">Cadophora malorum</name>
    <dbReference type="NCBI Taxonomy" id="108018"/>
    <lineage>
        <taxon>Eukaryota</taxon>
        <taxon>Fungi</taxon>
        <taxon>Dikarya</taxon>
        <taxon>Ascomycota</taxon>
        <taxon>Pezizomycotina</taxon>
        <taxon>Leotiomycetes</taxon>
        <taxon>Helotiales</taxon>
        <taxon>Ploettnerulaceae</taxon>
        <taxon>Cadophora</taxon>
    </lineage>
</organism>
<dbReference type="InterPro" id="IPR000873">
    <property type="entry name" value="AMP-dep_synth/lig_dom"/>
</dbReference>
<feature type="domain" description="AMP-binding enzyme C-terminal" evidence="2">
    <location>
        <begin position="477"/>
        <end position="558"/>
    </location>
</feature>
<accession>A0A8H7T6R4</accession>
<dbReference type="GO" id="GO:0016405">
    <property type="term" value="F:CoA-ligase activity"/>
    <property type="evidence" value="ECO:0007669"/>
    <property type="project" value="TreeGrafter"/>
</dbReference>
<dbReference type="AlphaFoldDB" id="A0A8H7T6R4"/>
<dbReference type="SUPFAM" id="SSF56801">
    <property type="entry name" value="Acetyl-CoA synthetase-like"/>
    <property type="match status" value="1"/>
</dbReference>
<feature type="domain" description="AMP-dependent synthetase/ligase" evidence="1">
    <location>
        <begin position="48"/>
        <end position="418"/>
    </location>
</feature>
<name>A0A8H7T6R4_9HELO</name>
<evidence type="ECO:0000259" key="1">
    <source>
        <dbReference type="Pfam" id="PF00501"/>
    </source>
</evidence>
<dbReference type="Gene3D" id="3.40.50.980">
    <property type="match status" value="2"/>
</dbReference>
<dbReference type="PANTHER" id="PTHR24096">
    <property type="entry name" value="LONG-CHAIN-FATTY-ACID--COA LIGASE"/>
    <property type="match status" value="1"/>
</dbReference>
<dbReference type="Pfam" id="PF00501">
    <property type="entry name" value="AMP-binding"/>
    <property type="match status" value="1"/>
</dbReference>
<evidence type="ECO:0000313" key="3">
    <source>
        <dbReference type="EMBL" id="KAG4414001.1"/>
    </source>
</evidence>
<dbReference type="Proteomes" id="UP000664132">
    <property type="component" value="Unassembled WGS sequence"/>
</dbReference>
<dbReference type="PROSITE" id="PS00455">
    <property type="entry name" value="AMP_BINDING"/>
    <property type="match status" value="1"/>
</dbReference>
<evidence type="ECO:0000313" key="4">
    <source>
        <dbReference type="Proteomes" id="UP000664132"/>
    </source>
</evidence>
<gene>
    <name evidence="3" type="ORF">IFR04_012868</name>
</gene>
<dbReference type="OrthoDB" id="6509636at2759"/>
<proteinExistence type="predicted"/>
<keyword evidence="4" id="KW-1185">Reference proteome</keyword>
<dbReference type="Gene3D" id="2.30.38.10">
    <property type="entry name" value="Luciferase, Domain 3"/>
    <property type="match status" value="1"/>
</dbReference>
<dbReference type="Pfam" id="PF13193">
    <property type="entry name" value="AMP-binding_C"/>
    <property type="match status" value="1"/>
</dbReference>
<dbReference type="InterPro" id="IPR025110">
    <property type="entry name" value="AMP-bd_C"/>
</dbReference>
<dbReference type="Gene3D" id="3.30.300.30">
    <property type="match status" value="1"/>
</dbReference>
<dbReference type="EMBL" id="JAFJYH010000286">
    <property type="protein sequence ID" value="KAG4414001.1"/>
    <property type="molecule type" value="Genomic_DNA"/>
</dbReference>
<dbReference type="InterPro" id="IPR020845">
    <property type="entry name" value="AMP-binding_CS"/>
</dbReference>
<comment type="caution">
    <text evidence="3">The sequence shown here is derived from an EMBL/GenBank/DDBJ whole genome shotgun (WGS) entry which is preliminary data.</text>
</comment>
<evidence type="ECO:0000259" key="2">
    <source>
        <dbReference type="Pfam" id="PF13193"/>
    </source>
</evidence>
<protein>
    <submittedName>
        <fullName evidence="3">Uncharacterized protein</fullName>
    </submittedName>
</protein>
<dbReference type="CDD" id="cd05911">
    <property type="entry name" value="Firefly_Luc_like"/>
    <property type="match status" value="1"/>
</dbReference>
<dbReference type="InterPro" id="IPR045851">
    <property type="entry name" value="AMP-bd_C_sf"/>
</dbReference>
<sequence length="581" mass="64372">MVFTPPAWVPKLPTIPDSLPISEFILNEEYGRRSIHDSRIPYTCGLTGKNFTTAQVRGRRDDLAKALGEELGWEVNEGTEFDKVAAIFCLNTIDLMMISWAIHRLNGISCPANAAYSAPELAFQLKNSRASCIFTCDSLYPTAVKAAEAVGIPPSKIYTCPVAGLPPKTQGTKTLEELISRGRLLSRLEKQTWSQGQGKRQTAFICYSSGTSGLPKGVQISHYNIISNVLQRATFEAPWREKNNNGASEVVIGFLPFSHIYGLVLICHTSTYRGDQVIVLPKFDLTHFLKSIERFKIEELFVVPPVVVQMTNNLELLKTFDLSSVKFLYTGAAPLGKESVAKLRTAYNNWNVCQAYGLTESATVVSSTSRVDLWPGSSGSLLPGAEIRIMSTDGTEIDSYDTPGEILVKAPSVVIGYLGNAKATEEAFFEDSNGRWLKTGDEGEVRVCPETGNEHIWIVDRIKELIKVNGNQVAPAELEAHLLSHPYVADAAVISIPHESSGEAPKAYIVKSKNIVSGEKDDEIIQSILDDVKVHKTKYKWIREVEFIDIIPKSPSGKILRRMLRDADRSRRKLERVQARL</sequence>
<reference evidence="3" key="1">
    <citation type="submission" date="2021-02" db="EMBL/GenBank/DDBJ databases">
        <title>Genome sequence Cadophora malorum strain M34.</title>
        <authorList>
            <person name="Stefanovic E."/>
            <person name="Vu D."/>
            <person name="Scully C."/>
            <person name="Dijksterhuis J."/>
            <person name="Roader J."/>
            <person name="Houbraken J."/>
        </authorList>
    </citation>
    <scope>NUCLEOTIDE SEQUENCE</scope>
    <source>
        <strain evidence="3">M34</strain>
    </source>
</reference>